<dbReference type="RefSeq" id="XP_013894800.1">
    <property type="nucleotide sequence ID" value="XM_014039346.1"/>
</dbReference>
<evidence type="ECO:0000256" key="5">
    <source>
        <dbReference type="SAM" id="MobiDB-lite"/>
    </source>
</evidence>
<dbReference type="GeneID" id="25729518"/>
<sequence>MLALLLAVGGGGSGGGGAAAARHAAGPAAVVSAMNWCAANAAPPPGEAGPPAGAGGAAAGGGGFSSNHSFYGAGGGGGGVGGSAFAANGSGAASFSVDAEEEGAGAAGAGAAAGARAPASRYAFGSAGGAAFGAFRGGGAAFSTGAAGAARRSFSFSPGGGLARGALGGGAGAGLLLELASGCLAAYVRRLRRQGVQAYLGITTPQIMLTGMERTRSHNLGRAPDPAAAAAARAGEADRTAAALLSVAARLVSAGAVAPEQACATPGLLRALGGLLQLQLPHAAAAAAVGPGALPSCEGALQLLEAVARHGSRVTVAALVFRAPGLTASIEAAAAPAVAAAAAAARLRRAAKAAPGDGRQQQEPASPRAAAAALAALPKPPPLAAAARRLLAQVRRDFEDILGAGQSDGEGDGDGESAYDYSLSSDQGGADSAGSYGGAEDSMGPAEVCFVCGKGEAEGVRLRPCSGCMKPGLRLCSKVCSMEAWRAGHRDECEKLQQQRAQRVEAAERGAADLAARAAAS</sequence>
<protein>
    <recommendedName>
        <fullName evidence="6">MYND-type domain-containing protein</fullName>
    </recommendedName>
</protein>
<keyword evidence="1" id="KW-0479">Metal-binding</keyword>
<dbReference type="Gene3D" id="6.10.140.2220">
    <property type="match status" value="1"/>
</dbReference>
<dbReference type="Proteomes" id="UP000054498">
    <property type="component" value="Unassembled WGS sequence"/>
</dbReference>
<feature type="domain" description="MYND-type" evidence="6">
    <location>
        <begin position="449"/>
        <end position="493"/>
    </location>
</feature>
<dbReference type="EMBL" id="KK103328">
    <property type="protein sequence ID" value="KIY95780.1"/>
    <property type="molecule type" value="Genomic_DNA"/>
</dbReference>
<evidence type="ECO:0000256" key="4">
    <source>
        <dbReference type="PROSITE-ProRule" id="PRU00134"/>
    </source>
</evidence>
<dbReference type="InterPro" id="IPR002893">
    <property type="entry name" value="Znf_MYND"/>
</dbReference>
<evidence type="ECO:0000256" key="3">
    <source>
        <dbReference type="ARBA" id="ARBA00022833"/>
    </source>
</evidence>
<dbReference type="KEGG" id="mng:MNEG_12181"/>
<keyword evidence="2 4" id="KW-0863">Zinc-finger</keyword>
<evidence type="ECO:0000256" key="2">
    <source>
        <dbReference type="ARBA" id="ARBA00022771"/>
    </source>
</evidence>
<dbReference type="PROSITE" id="PS50865">
    <property type="entry name" value="ZF_MYND_2"/>
    <property type="match status" value="1"/>
</dbReference>
<feature type="region of interest" description="Disordered" evidence="5">
    <location>
        <begin position="352"/>
        <end position="372"/>
    </location>
</feature>
<dbReference type="SUPFAM" id="SSF144232">
    <property type="entry name" value="HIT/MYND zinc finger-like"/>
    <property type="match status" value="1"/>
</dbReference>
<keyword evidence="3" id="KW-0862">Zinc</keyword>
<dbReference type="GO" id="GO:0008270">
    <property type="term" value="F:zinc ion binding"/>
    <property type="evidence" value="ECO:0007669"/>
    <property type="project" value="UniProtKB-KW"/>
</dbReference>
<proteinExistence type="predicted"/>
<organism evidence="7 8">
    <name type="scientific">Monoraphidium neglectum</name>
    <dbReference type="NCBI Taxonomy" id="145388"/>
    <lineage>
        <taxon>Eukaryota</taxon>
        <taxon>Viridiplantae</taxon>
        <taxon>Chlorophyta</taxon>
        <taxon>core chlorophytes</taxon>
        <taxon>Chlorophyceae</taxon>
        <taxon>CS clade</taxon>
        <taxon>Sphaeropleales</taxon>
        <taxon>Selenastraceae</taxon>
        <taxon>Monoraphidium</taxon>
    </lineage>
</organism>
<keyword evidence="8" id="KW-1185">Reference proteome</keyword>
<feature type="compositionally biased region" description="Low complexity" evidence="5">
    <location>
        <begin position="418"/>
        <end position="438"/>
    </location>
</feature>
<dbReference type="AlphaFoldDB" id="A0A0D2MLV4"/>
<name>A0A0D2MLV4_9CHLO</name>
<reference evidence="7 8" key="1">
    <citation type="journal article" date="2013" name="BMC Genomics">
        <title>Reconstruction of the lipid metabolism for the microalga Monoraphidium neglectum from its genome sequence reveals characteristics suitable for biofuel production.</title>
        <authorList>
            <person name="Bogen C."/>
            <person name="Al-Dilaimi A."/>
            <person name="Albersmeier A."/>
            <person name="Wichmann J."/>
            <person name="Grundmann M."/>
            <person name="Rupp O."/>
            <person name="Lauersen K.J."/>
            <person name="Blifernez-Klassen O."/>
            <person name="Kalinowski J."/>
            <person name="Goesmann A."/>
            <person name="Mussgnug J.H."/>
            <person name="Kruse O."/>
        </authorList>
    </citation>
    <scope>NUCLEOTIDE SEQUENCE [LARGE SCALE GENOMIC DNA]</scope>
    <source>
        <strain evidence="7 8">SAG 48.87</strain>
    </source>
</reference>
<evidence type="ECO:0000259" key="6">
    <source>
        <dbReference type="PROSITE" id="PS50865"/>
    </source>
</evidence>
<dbReference type="Pfam" id="PF01753">
    <property type="entry name" value="zf-MYND"/>
    <property type="match status" value="1"/>
</dbReference>
<evidence type="ECO:0000256" key="1">
    <source>
        <dbReference type="ARBA" id="ARBA00022723"/>
    </source>
</evidence>
<evidence type="ECO:0000313" key="7">
    <source>
        <dbReference type="EMBL" id="KIY95780.1"/>
    </source>
</evidence>
<dbReference type="OrthoDB" id="10688275at2759"/>
<evidence type="ECO:0000313" key="8">
    <source>
        <dbReference type="Proteomes" id="UP000054498"/>
    </source>
</evidence>
<accession>A0A0D2MLV4</accession>
<feature type="region of interest" description="Disordered" evidence="5">
    <location>
        <begin position="403"/>
        <end position="438"/>
    </location>
</feature>
<gene>
    <name evidence="7" type="ORF">MNEG_12181</name>
</gene>